<proteinExistence type="predicted"/>
<accession>A0A0D7B9M1</accession>
<protein>
    <recommendedName>
        <fullName evidence="3">F-box domain-containing protein</fullName>
    </recommendedName>
</protein>
<keyword evidence="2" id="KW-1185">Reference proteome</keyword>
<dbReference type="Proteomes" id="UP000054007">
    <property type="component" value="Unassembled WGS sequence"/>
</dbReference>
<organism evidence="1 2">
    <name type="scientific">Cylindrobasidium torrendii FP15055 ss-10</name>
    <dbReference type="NCBI Taxonomy" id="1314674"/>
    <lineage>
        <taxon>Eukaryota</taxon>
        <taxon>Fungi</taxon>
        <taxon>Dikarya</taxon>
        <taxon>Basidiomycota</taxon>
        <taxon>Agaricomycotina</taxon>
        <taxon>Agaricomycetes</taxon>
        <taxon>Agaricomycetidae</taxon>
        <taxon>Agaricales</taxon>
        <taxon>Marasmiineae</taxon>
        <taxon>Physalacriaceae</taxon>
        <taxon>Cylindrobasidium</taxon>
    </lineage>
</organism>
<dbReference type="Gene3D" id="3.80.10.10">
    <property type="entry name" value="Ribonuclease Inhibitor"/>
    <property type="match status" value="1"/>
</dbReference>
<reference evidence="1 2" key="1">
    <citation type="journal article" date="2015" name="Fungal Genet. Biol.">
        <title>Evolution of novel wood decay mechanisms in Agaricales revealed by the genome sequences of Fistulina hepatica and Cylindrobasidium torrendii.</title>
        <authorList>
            <person name="Floudas D."/>
            <person name="Held B.W."/>
            <person name="Riley R."/>
            <person name="Nagy L.G."/>
            <person name="Koehler G."/>
            <person name="Ransdell A.S."/>
            <person name="Younus H."/>
            <person name="Chow J."/>
            <person name="Chiniquy J."/>
            <person name="Lipzen A."/>
            <person name="Tritt A."/>
            <person name="Sun H."/>
            <person name="Haridas S."/>
            <person name="LaButti K."/>
            <person name="Ohm R.A."/>
            <person name="Kues U."/>
            <person name="Blanchette R.A."/>
            <person name="Grigoriev I.V."/>
            <person name="Minto R.E."/>
            <person name="Hibbett D.S."/>
        </authorList>
    </citation>
    <scope>NUCLEOTIDE SEQUENCE [LARGE SCALE GENOMIC DNA]</scope>
    <source>
        <strain evidence="1 2">FP15055 ss-10</strain>
    </source>
</reference>
<sequence>MLDLPLDLLPSILEHFEHPRHLYTACLVNKDFYNSAIPELYGQIIVYHWHKQIQVKVIKLFRTLASSPVLARHVFRLAIHAFPRSLPLDELDVMNIVASAVKNCVNLKVCAWTRDGSLTSDVLRSLGGLHHLRKLEINGHDQGNFQARLLLQLTRLNTITIIMPSAAVIALLPEWFEALAENLTGLTLICKSTSLVNNDVLGRLAPHLRHLQSLYLVGCPKVTHSGLWKVLKNNEAGLRSLGLEGITSRFDIGHLVALTSASNVLHTLRSFTVTVNHQTPLEQWTQDIFDLLLASPLEVFQIYSSGPVLESPPTVDLWKRIVSVHGKRLRRFSVHRMLIGMESIDDICRRCPNLKELFIVVEHQSLKQLQSILPLVQRLEVLHINFPIEAQSEMPIDDGLLSPAEAHGILECCPSTLTQLGGNTQVWQVERVFEGDGGKEMRRHLVRYNRPDIPEQFMVIRTA</sequence>
<dbReference type="InterPro" id="IPR032675">
    <property type="entry name" value="LRR_dom_sf"/>
</dbReference>
<name>A0A0D7B9M1_9AGAR</name>
<evidence type="ECO:0008006" key="3">
    <source>
        <dbReference type="Google" id="ProtNLM"/>
    </source>
</evidence>
<dbReference type="AlphaFoldDB" id="A0A0D7B9M1"/>
<dbReference type="SUPFAM" id="SSF52047">
    <property type="entry name" value="RNI-like"/>
    <property type="match status" value="1"/>
</dbReference>
<gene>
    <name evidence="1" type="ORF">CYLTODRAFT_437122</name>
</gene>
<dbReference type="OrthoDB" id="2585512at2759"/>
<dbReference type="EMBL" id="KN880531">
    <property type="protein sequence ID" value="KIY67243.1"/>
    <property type="molecule type" value="Genomic_DNA"/>
</dbReference>
<evidence type="ECO:0000313" key="1">
    <source>
        <dbReference type="EMBL" id="KIY67243.1"/>
    </source>
</evidence>
<dbReference type="STRING" id="1314674.A0A0D7B9M1"/>
<evidence type="ECO:0000313" key="2">
    <source>
        <dbReference type="Proteomes" id="UP000054007"/>
    </source>
</evidence>